<dbReference type="Pfam" id="PF12796">
    <property type="entry name" value="Ank_2"/>
    <property type="match status" value="1"/>
</dbReference>
<dbReference type="AlphaFoldDB" id="A0A8B8DHW6"/>
<evidence type="ECO:0000256" key="3">
    <source>
        <dbReference type="PROSITE-ProRule" id="PRU00023"/>
    </source>
</evidence>
<dbReference type="KEGG" id="cvn:111126322"/>
<evidence type="ECO:0000313" key="5">
    <source>
        <dbReference type="Proteomes" id="UP000694844"/>
    </source>
</evidence>
<dbReference type="Pfam" id="PF00023">
    <property type="entry name" value="Ank"/>
    <property type="match status" value="1"/>
</dbReference>
<evidence type="ECO:0000256" key="1">
    <source>
        <dbReference type="ARBA" id="ARBA00022737"/>
    </source>
</evidence>
<feature type="region of interest" description="Disordered" evidence="4">
    <location>
        <begin position="162"/>
        <end position="192"/>
    </location>
</feature>
<dbReference type="SMART" id="SM00248">
    <property type="entry name" value="ANK"/>
    <property type="match status" value="6"/>
</dbReference>
<name>A0A8B8DHW6_CRAVI</name>
<dbReference type="SUPFAM" id="SSF48403">
    <property type="entry name" value="Ankyrin repeat"/>
    <property type="match status" value="1"/>
</dbReference>
<keyword evidence="1" id="KW-0677">Repeat</keyword>
<organism evidence="5 6">
    <name type="scientific">Crassostrea virginica</name>
    <name type="common">Eastern oyster</name>
    <dbReference type="NCBI Taxonomy" id="6565"/>
    <lineage>
        <taxon>Eukaryota</taxon>
        <taxon>Metazoa</taxon>
        <taxon>Spiralia</taxon>
        <taxon>Lophotrochozoa</taxon>
        <taxon>Mollusca</taxon>
        <taxon>Bivalvia</taxon>
        <taxon>Autobranchia</taxon>
        <taxon>Pteriomorphia</taxon>
        <taxon>Ostreida</taxon>
        <taxon>Ostreoidea</taxon>
        <taxon>Ostreidae</taxon>
        <taxon>Crassostrea</taxon>
    </lineage>
</organism>
<protein>
    <submittedName>
        <fullName evidence="6">Nuclear factor NF-kappa-B p100 subunit-like isoform X1</fullName>
    </submittedName>
</protein>
<feature type="region of interest" description="Disordered" evidence="4">
    <location>
        <begin position="1"/>
        <end position="21"/>
    </location>
</feature>
<dbReference type="GO" id="GO:0051059">
    <property type="term" value="F:NF-kappaB binding"/>
    <property type="evidence" value="ECO:0007669"/>
    <property type="project" value="TreeGrafter"/>
</dbReference>
<dbReference type="GO" id="GO:0071356">
    <property type="term" value="P:cellular response to tumor necrosis factor"/>
    <property type="evidence" value="ECO:0007669"/>
    <property type="project" value="TreeGrafter"/>
</dbReference>
<dbReference type="PROSITE" id="PS50297">
    <property type="entry name" value="ANK_REP_REGION"/>
    <property type="match status" value="2"/>
</dbReference>
<keyword evidence="5" id="KW-1185">Reference proteome</keyword>
<feature type="region of interest" description="Disordered" evidence="4">
    <location>
        <begin position="244"/>
        <end position="344"/>
    </location>
</feature>
<keyword evidence="2 3" id="KW-0040">ANK repeat</keyword>
<evidence type="ECO:0000256" key="2">
    <source>
        <dbReference type="ARBA" id="ARBA00023043"/>
    </source>
</evidence>
<evidence type="ECO:0000256" key="4">
    <source>
        <dbReference type="SAM" id="MobiDB-lite"/>
    </source>
</evidence>
<sequence length="627" mass="69634">MGTDGLVYKREASEQDDSVEDLVKTTKGLSLNNKEKTEKPTEDLIDLLDSLKLGAAPNVKREGGSKTSKNEKNNAALQKRGPGLQIEHGFWANHDFIKKEPGFSHTSHTNTQLEWTTTISKKLNYAPGMDSGCQKWNEAAQNCTLRVHQSKTAQEIRELSTQYYMDPNRGRRNDEDYDVPDGLASSGNDDLEIDGYGPVNLDTIPLECPTLDMIDKVICNQDRTSSPSYMGSFSPSYRRPSPFYASSPSSGYSGSPPPTFSNEPSPSYAPSPAYPALSSPSFSQNSRSPAHLDTSNFRDLEEINTEDLVGKKKSTDNATQKSTKRPSSIDEESKPSPPKRTNVDAMYDKDLDEDNILHSVIIAGASVNFIEYIIKLLQEDGDDVLKKIINDQNHLQRTPLFLAVLEGRADVVKLLLRHGADPNIQGKIIIRMDQYEFRAPLHIAAEMGDEYLDVLNVLVDFEETDLDIRSLSDRVTPLNLALQTHRCRKCPAFPNSCSKCIRTLVEAGVDTDEVDDKSSKTPLMLVIDTMDLDLIKFFLCAETPSQHADVVSKLQAVTRAGDTPLHIAAGVRMENNVEKKKLLRIMIQRGADADAKNNINEVPRDIATNEVWKDIFILTKSASDALL</sequence>
<dbReference type="PANTHER" id="PTHR46680">
    <property type="entry name" value="NF-KAPPA-B INHIBITOR ALPHA"/>
    <property type="match status" value="1"/>
</dbReference>
<dbReference type="PROSITE" id="PS50088">
    <property type="entry name" value="ANK_REPEAT"/>
    <property type="match status" value="2"/>
</dbReference>
<dbReference type="InterPro" id="IPR002110">
    <property type="entry name" value="Ankyrin_rpt"/>
</dbReference>
<dbReference type="GO" id="GO:0005829">
    <property type="term" value="C:cytosol"/>
    <property type="evidence" value="ECO:0007669"/>
    <property type="project" value="TreeGrafter"/>
</dbReference>
<feature type="repeat" description="ANK" evidence="3">
    <location>
        <begin position="395"/>
        <end position="427"/>
    </location>
</feature>
<dbReference type="Proteomes" id="UP000694844">
    <property type="component" value="Chromosome 3"/>
</dbReference>
<dbReference type="PANTHER" id="PTHR46680:SF2">
    <property type="entry name" value="NF-KAPPA-B INHIBITOR ZETA"/>
    <property type="match status" value="1"/>
</dbReference>
<feature type="compositionally biased region" description="Low complexity" evidence="4">
    <location>
        <begin position="274"/>
        <end position="288"/>
    </location>
</feature>
<dbReference type="InterPro" id="IPR051070">
    <property type="entry name" value="NF-kappa-B_inhibitor"/>
</dbReference>
<dbReference type="InterPro" id="IPR036770">
    <property type="entry name" value="Ankyrin_rpt-contain_sf"/>
</dbReference>
<feature type="compositionally biased region" description="Low complexity" evidence="4">
    <location>
        <begin position="244"/>
        <end position="266"/>
    </location>
</feature>
<dbReference type="RefSeq" id="XP_022326566.1">
    <property type="nucleotide sequence ID" value="XM_022470858.1"/>
</dbReference>
<dbReference type="Gene3D" id="1.25.40.20">
    <property type="entry name" value="Ankyrin repeat-containing domain"/>
    <property type="match status" value="1"/>
</dbReference>
<reference evidence="6" key="1">
    <citation type="submission" date="2025-08" db="UniProtKB">
        <authorList>
            <consortium name="RefSeq"/>
        </authorList>
    </citation>
    <scope>IDENTIFICATION</scope>
    <source>
        <tissue evidence="6">Whole sample</tissue>
    </source>
</reference>
<gene>
    <name evidence="6" type="primary">LOC111126322</name>
</gene>
<proteinExistence type="predicted"/>
<accession>A0A8B8DHW6</accession>
<dbReference type="GeneID" id="111126322"/>
<dbReference type="OrthoDB" id="341259at2759"/>
<evidence type="ECO:0000313" key="6">
    <source>
        <dbReference type="RefSeq" id="XP_022326566.1"/>
    </source>
</evidence>
<feature type="repeat" description="ANK" evidence="3">
    <location>
        <begin position="560"/>
        <end position="598"/>
    </location>
</feature>